<evidence type="ECO:0000256" key="1">
    <source>
        <dbReference type="SAM" id="MobiDB-lite"/>
    </source>
</evidence>
<dbReference type="SUPFAM" id="SSF53850">
    <property type="entry name" value="Periplasmic binding protein-like II"/>
    <property type="match status" value="1"/>
</dbReference>
<proteinExistence type="predicted"/>
<sequence length="455" mass="49203">MRKRIGAALLSMALAASLTACGNSGGAPEVTSEGGQTTASMGEQTTAASAGNGDTTNTKLRIMSMQQPENPEGPIEREIADAFMEKYPGVEIEWIGVAANDMSKKLSAMAAGNDLPDIITTPTEMVSAAYDMGILMDLKQILPTEFLDDFYPEVLAQTTVNDQLLILPYQGMNAALLYRLDWFEEEGLDAPENWEDFSQAAKTLTKDTDGDGKADRWGFAMMATRNASAESRFLYITRSFGVKELWQDTDGTWKTDVGNEAFKKALGMFCDFALVDKVVAPGVLETGYGEAANLVVAGKSGMLITGSNAVGTIISQNPDLQGKLASCPIPMGTEHVSDPREVGYSISSSCQNVELAKEYLMFVCQKENLAKWTEGAGRVPTMKSAQDLPQLQTPEMEGFVAGSQYFYERPKHSGYVEVQDVIGEAYQSVLSGNATVDEAASTAQEKVEEIIESYE</sequence>
<name>A0AA41K4T1_9FIRM</name>
<evidence type="ECO:0000313" key="4">
    <source>
        <dbReference type="Proteomes" id="UP000708338"/>
    </source>
</evidence>
<dbReference type="PANTHER" id="PTHR43649">
    <property type="entry name" value="ARABINOSE-BINDING PROTEIN-RELATED"/>
    <property type="match status" value="1"/>
</dbReference>
<gene>
    <name evidence="3" type="ORF">GPL26_05390</name>
</gene>
<accession>A0AA41K4T1</accession>
<dbReference type="PANTHER" id="PTHR43649:SF12">
    <property type="entry name" value="DIACETYLCHITOBIOSE BINDING PROTEIN DASA"/>
    <property type="match status" value="1"/>
</dbReference>
<feature type="region of interest" description="Disordered" evidence="1">
    <location>
        <begin position="23"/>
        <end position="56"/>
    </location>
</feature>
<dbReference type="PROSITE" id="PS51257">
    <property type="entry name" value="PROKAR_LIPOPROTEIN"/>
    <property type="match status" value="1"/>
</dbReference>
<feature type="signal peptide" evidence="2">
    <location>
        <begin position="1"/>
        <end position="22"/>
    </location>
</feature>
<dbReference type="InterPro" id="IPR050490">
    <property type="entry name" value="Bact_solute-bd_prot1"/>
</dbReference>
<dbReference type="Gene3D" id="3.40.190.10">
    <property type="entry name" value="Periplasmic binding protein-like II"/>
    <property type="match status" value="1"/>
</dbReference>
<keyword evidence="2" id="KW-0732">Signal</keyword>
<reference evidence="3" key="1">
    <citation type="journal article" date="2021" name="Gut Microbes">
        <title>A synthetic consortium of 100 gut commensals modulates the composition and function in a colon model of the microbiome of elderly subjects.</title>
        <authorList>
            <person name="Perez M."/>
            <person name="Ntemiri A."/>
            <person name="Tan H."/>
            <person name="Harris H.M.B."/>
            <person name="Roager H.M."/>
            <person name="Ribiere C."/>
            <person name="O'Toole P.W."/>
        </authorList>
    </citation>
    <scope>NUCLEOTIDE SEQUENCE</scope>
    <source>
        <strain evidence="3">MCC335</strain>
    </source>
</reference>
<protein>
    <submittedName>
        <fullName evidence="3">Extracellular solute-binding protein</fullName>
    </submittedName>
</protein>
<comment type="caution">
    <text evidence="3">The sequence shown here is derived from an EMBL/GenBank/DDBJ whole genome shotgun (WGS) entry which is preliminary data.</text>
</comment>
<dbReference type="Pfam" id="PF01547">
    <property type="entry name" value="SBP_bac_1"/>
    <property type="match status" value="1"/>
</dbReference>
<evidence type="ECO:0000256" key="2">
    <source>
        <dbReference type="SAM" id="SignalP"/>
    </source>
</evidence>
<dbReference type="EMBL" id="WQPS01000005">
    <property type="protein sequence ID" value="MBT9809079.1"/>
    <property type="molecule type" value="Genomic_DNA"/>
</dbReference>
<dbReference type="InterPro" id="IPR006059">
    <property type="entry name" value="SBP"/>
</dbReference>
<evidence type="ECO:0000313" key="3">
    <source>
        <dbReference type="EMBL" id="MBT9809079.1"/>
    </source>
</evidence>
<feature type="compositionally biased region" description="Polar residues" evidence="1">
    <location>
        <begin position="33"/>
        <end position="56"/>
    </location>
</feature>
<dbReference type="AlphaFoldDB" id="A0AA41K4T1"/>
<dbReference type="CDD" id="cd13585">
    <property type="entry name" value="PBP2_TMBP_like"/>
    <property type="match status" value="1"/>
</dbReference>
<feature type="chain" id="PRO_5041251251" evidence="2">
    <location>
        <begin position="23"/>
        <end position="455"/>
    </location>
</feature>
<dbReference type="Proteomes" id="UP000708338">
    <property type="component" value="Unassembled WGS sequence"/>
</dbReference>
<dbReference type="RefSeq" id="WP_117450368.1">
    <property type="nucleotide sequence ID" value="NZ_CABJDD010000001.1"/>
</dbReference>
<organism evidence="3 4">
    <name type="scientific">Enterocloster citroniae</name>
    <dbReference type="NCBI Taxonomy" id="358743"/>
    <lineage>
        <taxon>Bacteria</taxon>
        <taxon>Bacillati</taxon>
        <taxon>Bacillota</taxon>
        <taxon>Clostridia</taxon>
        <taxon>Lachnospirales</taxon>
        <taxon>Lachnospiraceae</taxon>
        <taxon>Enterocloster</taxon>
    </lineage>
</organism>